<proteinExistence type="predicted"/>
<name>A0A0G1XH71_9BACT</name>
<feature type="transmembrane region" description="Helical" evidence="1">
    <location>
        <begin position="15"/>
        <end position="38"/>
    </location>
</feature>
<accession>A0A0G1XH71</accession>
<keyword evidence="1" id="KW-1133">Transmembrane helix</keyword>
<dbReference type="Proteomes" id="UP000034846">
    <property type="component" value="Unassembled WGS sequence"/>
</dbReference>
<gene>
    <name evidence="2" type="ORF">UY72_C0015G0003</name>
</gene>
<evidence type="ECO:0000313" key="2">
    <source>
        <dbReference type="EMBL" id="KKW30306.1"/>
    </source>
</evidence>
<keyword evidence="1" id="KW-0472">Membrane</keyword>
<evidence type="ECO:0000256" key="1">
    <source>
        <dbReference type="SAM" id="Phobius"/>
    </source>
</evidence>
<evidence type="ECO:0000313" key="3">
    <source>
        <dbReference type="Proteomes" id="UP000034846"/>
    </source>
</evidence>
<dbReference type="EMBL" id="LCRD01000015">
    <property type="protein sequence ID" value="KKW30306.1"/>
    <property type="molecule type" value="Genomic_DNA"/>
</dbReference>
<comment type="caution">
    <text evidence="2">The sequence shown here is derived from an EMBL/GenBank/DDBJ whole genome shotgun (WGS) entry which is preliminary data.</text>
</comment>
<dbReference type="AlphaFoldDB" id="A0A0G1XH71"/>
<sequence>MEDENIQTQPAHSKIHTWIIVLLGWIIVLSLVTIGVVLSKNPTTGMNASELANACQNAVVTGITQQTDTIADSCLSALEEGKSKSGQEPEQVQASSIMAGFDYPYDWTAFMLNTTHNDQERFTLFLDPDFVYICDDCDGPNTPIVVHTETKDPNIITQYGSYGEYWKNIYTSDSLYTNITISSKIISNGTIYTITGRSDGLGGPANFEKIAFEGSQRVVTVYHSVADDATETYQDEWTVVKDSLNFSLVE</sequence>
<protein>
    <submittedName>
        <fullName evidence="2">Uncharacterized protein</fullName>
    </submittedName>
</protein>
<reference evidence="2 3" key="1">
    <citation type="journal article" date="2015" name="Nature">
        <title>rRNA introns, odd ribosomes, and small enigmatic genomes across a large radiation of phyla.</title>
        <authorList>
            <person name="Brown C.T."/>
            <person name="Hug L.A."/>
            <person name="Thomas B.C."/>
            <person name="Sharon I."/>
            <person name="Castelle C.J."/>
            <person name="Singh A."/>
            <person name="Wilkins M.J."/>
            <person name="Williams K.H."/>
            <person name="Banfield J.F."/>
        </authorList>
    </citation>
    <scope>NUCLEOTIDE SEQUENCE [LARGE SCALE GENOMIC DNA]</scope>
</reference>
<organism evidence="2 3">
    <name type="scientific">Candidatus Uhrbacteria bacterium GW2011_GWD2_52_7</name>
    <dbReference type="NCBI Taxonomy" id="1618989"/>
    <lineage>
        <taxon>Bacteria</taxon>
        <taxon>Candidatus Uhriibacteriota</taxon>
    </lineage>
</organism>
<keyword evidence="1" id="KW-0812">Transmembrane</keyword>